<evidence type="ECO:0000256" key="1">
    <source>
        <dbReference type="ARBA" id="ARBA00022450"/>
    </source>
</evidence>
<dbReference type="InterPro" id="IPR020845">
    <property type="entry name" value="AMP-binding_CS"/>
</dbReference>
<evidence type="ECO:0000313" key="6">
    <source>
        <dbReference type="Proteomes" id="UP000027195"/>
    </source>
</evidence>
<accession>A0A067MVE0</accession>
<dbReference type="InterPro" id="IPR051414">
    <property type="entry name" value="Adenylate-forming_Reductase"/>
</dbReference>
<feature type="region of interest" description="Disordered" evidence="3">
    <location>
        <begin position="1"/>
        <end position="21"/>
    </location>
</feature>
<dbReference type="PANTHER" id="PTHR43439">
    <property type="entry name" value="PHENYLACETATE-COENZYME A LIGASE"/>
    <property type="match status" value="1"/>
</dbReference>
<keyword evidence="6" id="KW-1185">Reference proteome</keyword>
<dbReference type="AlphaFoldDB" id="A0A067MVE0"/>
<protein>
    <recommendedName>
        <fullName evidence="4">AMP-dependent synthetase/ligase domain-containing protein</fullName>
    </recommendedName>
</protein>
<feature type="domain" description="AMP-dependent synthetase/ligase" evidence="4">
    <location>
        <begin position="42"/>
        <end position="368"/>
    </location>
</feature>
<dbReference type="InParanoid" id="A0A067MVE0"/>
<name>A0A067MVE0_BOTB1</name>
<reference evidence="6" key="1">
    <citation type="journal article" date="2014" name="Proc. Natl. Acad. Sci. U.S.A.">
        <title>Extensive sampling of basidiomycete genomes demonstrates inadequacy of the white-rot/brown-rot paradigm for wood decay fungi.</title>
        <authorList>
            <person name="Riley R."/>
            <person name="Salamov A.A."/>
            <person name="Brown D.W."/>
            <person name="Nagy L.G."/>
            <person name="Floudas D."/>
            <person name="Held B.W."/>
            <person name="Levasseur A."/>
            <person name="Lombard V."/>
            <person name="Morin E."/>
            <person name="Otillar R."/>
            <person name="Lindquist E.A."/>
            <person name="Sun H."/>
            <person name="LaButti K.M."/>
            <person name="Schmutz J."/>
            <person name="Jabbour D."/>
            <person name="Luo H."/>
            <person name="Baker S.E."/>
            <person name="Pisabarro A.G."/>
            <person name="Walton J.D."/>
            <person name="Blanchette R.A."/>
            <person name="Henrissat B."/>
            <person name="Martin F."/>
            <person name="Cullen D."/>
            <person name="Hibbett D.S."/>
            <person name="Grigoriev I.V."/>
        </authorList>
    </citation>
    <scope>NUCLEOTIDE SEQUENCE [LARGE SCALE GENOMIC DNA]</scope>
    <source>
        <strain evidence="6">FD-172 SS1</strain>
    </source>
</reference>
<keyword evidence="2" id="KW-0597">Phosphoprotein</keyword>
<dbReference type="PANTHER" id="PTHR43439:SF2">
    <property type="entry name" value="ENZYME, PUTATIVE (JCVI)-RELATED"/>
    <property type="match status" value="1"/>
</dbReference>
<dbReference type="STRING" id="930990.A0A067MVE0"/>
<dbReference type="InterPro" id="IPR000873">
    <property type="entry name" value="AMP-dep_synth/lig_dom"/>
</dbReference>
<dbReference type="Pfam" id="PF23562">
    <property type="entry name" value="AMP-binding_C_3"/>
    <property type="match status" value="1"/>
</dbReference>
<dbReference type="InterPro" id="IPR042099">
    <property type="entry name" value="ANL_N_sf"/>
</dbReference>
<dbReference type="Proteomes" id="UP000027195">
    <property type="component" value="Unassembled WGS sequence"/>
</dbReference>
<sequence length="572" mass="61283">MPVLLPAPPTQQAVDSPTFSSPSVDGTLSLPQMVDYNLIHNPNHPCIRYKSPATSGLAYEELSWGDVARAIHRAARFVKSCAEATVTSATGPPVIAILATAELPHYLTFAHGVSRAGYVAHYISTRNSPPTATHLFMETRVTYVFVDESLRALADSAIEGLASKESAIIPHTFKSPAFNELCVLDDPDFEPLPPMETPDLDSVAVILNSSGSTSLPKAMNVTHRIWIGFSLIPWYGDADICSEVLGVHSLHPFHGYAGGCFAWTITTGCICAGWSPRGHRADDSLAGILDETIATQITILCTIPSTLEAWANDPAAIATLKNLKTAMYSGAPLNQSAGNALSAEGVPVSILYAATEVGAISKLHINLTGEPADEWEYFSISPQVDPTLEPVGDGMFEVFIHVQPSPIHTVTVINAEVNGKPAFAVKDIVVQHPTKPTKYKVVGRADDLFNLSTGEKVNPISIESHIRSDPAVKAAIVYGQGKARLGVLVEPANPVDTSDKNAVASFRDAIWETVQKASASTYGHARIAKEMIVVANSSKPFGYTAKGSVKRRFNLEKYEEEIEAAYAAISGL</sequence>
<evidence type="ECO:0000256" key="2">
    <source>
        <dbReference type="ARBA" id="ARBA00022553"/>
    </source>
</evidence>
<dbReference type="OrthoDB" id="429813at2759"/>
<evidence type="ECO:0000313" key="5">
    <source>
        <dbReference type="EMBL" id="KDQ19579.1"/>
    </source>
</evidence>
<feature type="compositionally biased region" description="Polar residues" evidence="3">
    <location>
        <begin position="10"/>
        <end position="21"/>
    </location>
</feature>
<organism evidence="5 6">
    <name type="scientific">Botryobasidium botryosum (strain FD-172 SS1)</name>
    <dbReference type="NCBI Taxonomy" id="930990"/>
    <lineage>
        <taxon>Eukaryota</taxon>
        <taxon>Fungi</taxon>
        <taxon>Dikarya</taxon>
        <taxon>Basidiomycota</taxon>
        <taxon>Agaricomycotina</taxon>
        <taxon>Agaricomycetes</taxon>
        <taxon>Cantharellales</taxon>
        <taxon>Botryobasidiaceae</taxon>
        <taxon>Botryobasidium</taxon>
    </lineage>
</organism>
<gene>
    <name evidence="5" type="ORF">BOTBODRAFT_170655</name>
</gene>
<dbReference type="EMBL" id="KL198019">
    <property type="protein sequence ID" value="KDQ19579.1"/>
    <property type="molecule type" value="Genomic_DNA"/>
</dbReference>
<evidence type="ECO:0000259" key="4">
    <source>
        <dbReference type="Pfam" id="PF00501"/>
    </source>
</evidence>
<dbReference type="Gene3D" id="3.40.50.12780">
    <property type="entry name" value="N-terminal domain of ligase-like"/>
    <property type="match status" value="1"/>
</dbReference>
<dbReference type="SUPFAM" id="SSF56801">
    <property type="entry name" value="Acetyl-CoA synthetase-like"/>
    <property type="match status" value="1"/>
</dbReference>
<dbReference type="Pfam" id="PF00501">
    <property type="entry name" value="AMP-binding"/>
    <property type="match status" value="1"/>
</dbReference>
<keyword evidence="1" id="KW-0596">Phosphopantetheine</keyword>
<dbReference type="HOGENOM" id="CLU_002220_3_2_1"/>
<evidence type="ECO:0000256" key="3">
    <source>
        <dbReference type="SAM" id="MobiDB-lite"/>
    </source>
</evidence>
<dbReference type="PROSITE" id="PS00455">
    <property type="entry name" value="AMP_BINDING"/>
    <property type="match status" value="1"/>
</dbReference>
<proteinExistence type="predicted"/>